<dbReference type="Proteomes" id="UP001059596">
    <property type="component" value="Unassembled WGS sequence"/>
</dbReference>
<proteinExistence type="predicted"/>
<organism evidence="1 2">
    <name type="scientific">Drosophila gunungcola</name>
    <name type="common">fruit fly</name>
    <dbReference type="NCBI Taxonomy" id="103775"/>
    <lineage>
        <taxon>Eukaryota</taxon>
        <taxon>Metazoa</taxon>
        <taxon>Ecdysozoa</taxon>
        <taxon>Arthropoda</taxon>
        <taxon>Hexapoda</taxon>
        <taxon>Insecta</taxon>
        <taxon>Pterygota</taxon>
        <taxon>Neoptera</taxon>
        <taxon>Endopterygota</taxon>
        <taxon>Diptera</taxon>
        <taxon>Brachycera</taxon>
        <taxon>Muscomorpha</taxon>
        <taxon>Ephydroidea</taxon>
        <taxon>Drosophilidae</taxon>
        <taxon>Drosophila</taxon>
        <taxon>Sophophora</taxon>
    </lineage>
</organism>
<protein>
    <submittedName>
        <fullName evidence="1">Uncharacterized protein</fullName>
    </submittedName>
</protein>
<accession>A0A9Q0BQS5</accession>
<keyword evidence="2" id="KW-1185">Reference proteome</keyword>
<name>A0A9Q0BQS5_9MUSC</name>
<dbReference type="AlphaFoldDB" id="A0A9Q0BQS5"/>
<comment type="caution">
    <text evidence="1">The sequence shown here is derived from an EMBL/GenBank/DDBJ whole genome shotgun (WGS) entry which is preliminary data.</text>
</comment>
<evidence type="ECO:0000313" key="1">
    <source>
        <dbReference type="EMBL" id="KAI8041297.1"/>
    </source>
</evidence>
<sequence length="65" mass="7901">MKIIRKQCQKNKELFENVAAVLFKNFHSSFQCLSLRILKNSTRLKRRSRWPLFYLKKRDIICLIS</sequence>
<reference evidence="1" key="1">
    <citation type="journal article" date="2023" name="Genome Biol. Evol.">
        <title>Long-read-based Genome Assembly of Drosophila gunungcola Reveals Fewer Chemosensory Genes in Flower-breeding Species.</title>
        <authorList>
            <person name="Negi A."/>
            <person name="Liao B.Y."/>
            <person name="Yeh S.D."/>
        </authorList>
    </citation>
    <scope>NUCLEOTIDE SEQUENCE</scope>
    <source>
        <strain evidence="1">Sukarami</strain>
    </source>
</reference>
<dbReference type="EMBL" id="JAMKOV010000003">
    <property type="protein sequence ID" value="KAI8041297.1"/>
    <property type="molecule type" value="Genomic_DNA"/>
</dbReference>
<gene>
    <name evidence="1" type="ORF">M5D96_005553</name>
</gene>
<evidence type="ECO:0000313" key="2">
    <source>
        <dbReference type="Proteomes" id="UP001059596"/>
    </source>
</evidence>